<gene>
    <name evidence="2" type="ORF">MEDL_42284</name>
</gene>
<keyword evidence="3" id="KW-1185">Reference proteome</keyword>
<name>A0A8S3TG70_MYTED</name>
<dbReference type="InterPro" id="IPR016187">
    <property type="entry name" value="CTDL_fold"/>
</dbReference>
<dbReference type="SMART" id="SM00034">
    <property type="entry name" value="CLECT"/>
    <property type="match status" value="1"/>
</dbReference>
<evidence type="ECO:0000313" key="2">
    <source>
        <dbReference type="EMBL" id="CAG2229356.1"/>
    </source>
</evidence>
<dbReference type="Gene3D" id="3.10.100.10">
    <property type="entry name" value="Mannose-Binding Protein A, subunit A"/>
    <property type="match status" value="1"/>
</dbReference>
<dbReference type="OrthoDB" id="6050186at2759"/>
<dbReference type="InterPro" id="IPR001304">
    <property type="entry name" value="C-type_lectin-like"/>
</dbReference>
<proteinExistence type="predicted"/>
<dbReference type="InterPro" id="IPR016186">
    <property type="entry name" value="C-type_lectin-like/link_sf"/>
</dbReference>
<accession>A0A8S3TG70</accession>
<evidence type="ECO:0000313" key="3">
    <source>
        <dbReference type="Proteomes" id="UP000683360"/>
    </source>
</evidence>
<dbReference type="InterPro" id="IPR003609">
    <property type="entry name" value="Pan_app"/>
</dbReference>
<evidence type="ECO:0000259" key="1">
    <source>
        <dbReference type="SMART" id="SM00034"/>
    </source>
</evidence>
<reference evidence="2" key="1">
    <citation type="submission" date="2021-03" db="EMBL/GenBank/DDBJ databases">
        <authorList>
            <person name="Bekaert M."/>
        </authorList>
    </citation>
    <scope>NUCLEOTIDE SEQUENCE</scope>
</reference>
<sequence length="207" mass="23623">MPPCLKEISVLDTSKTRSKISCAKHCTNDGMCDTLIWDLNNRMCMLHSESSGNNDSHNVTIGQGWLVYVLAFSGCVLPGYDYFPDVNRCIKPYSVTKTWQDARVHCQGDGADLITITSADIRDVVFNYSYCRIRVWVGMRQGKWLNDEPFVNIFGPNTLINNEDLQYQQDTDKSCGTFIMTSPEMKLIDDSCNIRKRSFFLCEILRT</sequence>
<dbReference type="CDD" id="cd00037">
    <property type="entry name" value="CLECT"/>
    <property type="match status" value="1"/>
</dbReference>
<dbReference type="SUPFAM" id="SSF56436">
    <property type="entry name" value="C-type lectin-like"/>
    <property type="match status" value="1"/>
</dbReference>
<comment type="caution">
    <text evidence="2">The sequence shown here is derived from an EMBL/GenBank/DDBJ whole genome shotgun (WGS) entry which is preliminary data.</text>
</comment>
<dbReference type="AlphaFoldDB" id="A0A8S3TG70"/>
<protein>
    <recommendedName>
        <fullName evidence="1">C-type lectin domain-containing protein</fullName>
    </recommendedName>
</protein>
<organism evidence="2 3">
    <name type="scientific">Mytilus edulis</name>
    <name type="common">Blue mussel</name>
    <dbReference type="NCBI Taxonomy" id="6550"/>
    <lineage>
        <taxon>Eukaryota</taxon>
        <taxon>Metazoa</taxon>
        <taxon>Spiralia</taxon>
        <taxon>Lophotrochozoa</taxon>
        <taxon>Mollusca</taxon>
        <taxon>Bivalvia</taxon>
        <taxon>Autobranchia</taxon>
        <taxon>Pteriomorphia</taxon>
        <taxon>Mytilida</taxon>
        <taxon>Mytiloidea</taxon>
        <taxon>Mytilidae</taxon>
        <taxon>Mytilinae</taxon>
        <taxon>Mytilus</taxon>
    </lineage>
</organism>
<dbReference type="SUPFAM" id="SSF57414">
    <property type="entry name" value="Hairpin loop containing domain-like"/>
    <property type="match status" value="1"/>
</dbReference>
<dbReference type="Proteomes" id="UP000683360">
    <property type="component" value="Unassembled WGS sequence"/>
</dbReference>
<dbReference type="Gene3D" id="3.50.4.10">
    <property type="entry name" value="Hepatocyte Growth Factor"/>
    <property type="match status" value="1"/>
</dbReference>
<dbReference type="Pfam" id="PF00059">
    <property type="entry name" value="Lectin_C"/>
    <property type="match status" value="1"/>
</dbReference>
<feature type="domain" description="C-type lectin" evidence="1">
    <location>
        <begin position="75"/>
        <end position="203"/>
    </location>
</feature>
<dbReference type="Pfam" id="PF00024">
    <property type="entry name" value="PAN_1"/>
    <property type="match status" value="1"/>
</dbReference>
<dbReference type="EMBL" id="CAJPWZ010002024">
    <property type="protein sequence ID" value="CAG2229356.1"/>
    <property type="molecule type" value="Genomic_DNA"/>
</dbReference>